<dbReference type="RefSeq" id="WP_183440138.1">
    <property type="nucleotide sequence ID" value="NZ_JACHXD010000003.1"/>
</dbReference>
<gene>
    <name evidence="1" type="ORF">FHS03_001213</name>
</gene>
<comment type="caution">
    <text evidence="1">The sequence shown here is derived from an EMBL/GenBank/DDBJ whole genome shotgun (WGS) entry which is preliminary data.</text>
</comment>
<evidence type="ECO:0000313" key="2">
    <source>
        <dbReference type="Proteomes" id="UP000541535"/>
    </source>
</evidence>
<organism evidence="1 2">
    <name type="scientific">Pseudoduganella violacea</name>
    <dbReference type="NCBI Taxonomy" id="1715466"/>
    <lineage>
        <taxon>Bacteria</taxon>
        <taxon>Pseudomonadati</taxon>
        <taxon>Pseudomonadota</taxon>
        <taxon>Betaproteobacteria</taxon>
        <taxon>Burkholderiales</taxon>
        <taxon>Oxalobacteraceae</taxon>
        <taxon>Telluria group</taxon>
        <taxon>Pseudoduganella</taxon>
    </lineage>
</organism>
<proteinExistence type="predicted"/>
<accession>A0A7W5B7W6</accession>
<reference evidence="1 2" key="1">
    <citation type="submission" date="2020-08" db="EMBL/GenBank/DDBJ databases">
        <title>Genomic Encyclopedia of Type Strains, Phase III (KMG-III): the genomes of soil and plant-associated and newly described type strains.</title>
        <authorList>
            <person name="Whitman W."/>
        </authorList>
    </citation>
    <scope>NUCLEOTIDE SEQUENCE [LARGE SCALE GENOMIC DNA]</scope>
    <source>
        <strain evidence="1 2">CECT 8897</strain>
    </source>
</reference>
<dbReference type="AlphaFoldDB" id="A0A7W5B7W6"/>
<evidence type="ECO:0000313" key="1">
    <source>
        <dbReference type="EMBL" id="MBB3118182.1"/>
    </source>
</evidence>
<sequence>MAILTILSGAAGGAAASGSALQLCPAPQGAAAQEGMLTHPDGRLLQVQLRAASAALPSCASLPLPVAPAAVTAVHALTPAQAASLAGTLLVQMDAGGERIASVESGVEAPRQGRHAMPVRENLLPLLTLRPYGVEERIAAELKDGRLRIDCRAGAKPAGLLLAGPWHLSAAAMRLHAAVSSPSPADAAFALGVADAARAAREDAAPIGVLGSATSFALPTRLDGASWQHFSIACPEQAAQLELASLRLQPVPGKAPGRSAWVWQAKQWMEEGDSMLAWAARHGLRTLFISVPLTAAADGMAVAQPERLGAFARSAAAQGIALWPVDGDPRMVLESEQPGTLARMRAYAAYNAAADAPARLRGVQFDIEHYLLPGYERAAAELDRAYLALLRGLRREADGLALEFVVPFWWSGKSALLQGLAEYASGVAVMDYRTDPAQIRRFAQPFLDWGVAHKKQVRIALEAGYLPPELQRRYARADAGEAWLVQLDGVPLLVLLKSAQANPHGASFRLQSERVLDGSATTFHADPAALLRLLPALEADFSAWPSFNGIALHELK</sequence>
<protein>
    <submittedName>
        <fullName evidence="1">Uncharacterized protein</fullName>
    </submittedName>
</protein>
<keyword evidence="2" id="KW-1185">Reference proteome</keyword>
<name>A0A7W5B7W6_9BURK</name>
<dbReference type="Proteomes" id="UP000541535">
    <property type="component" value="Unassembled WGS sequence"/>
</dbReference>
<dbReference type="EMBL" id="JACHXD010000003">
    <property type="protein sequence ID" value="MBB3118182.1"/>
    <property type="molecule type" value="Genomic_DNA"/>
</dbReference>